<dbReference type="EMBL" id="PP542043">
    <property type="protein sequence ID" value="XDO02234.1"/>
    <property type="molecule type" value="Genomic_DNA"/>
</dbReference>
<gene>
    <name evidence="1" type="ORF">FloV-SA2_00416</name>
</gene>
<accession>A0AB39J7E4</accession>
<reference evidence="1" key="1">
    <citation type="submission" date="2024-03" db="EMBL/GenBank/DDBJ databases">
        <title>Eukaryotic viruses encode the ribosomal protein eL40.</title>
        <authorList>
            <person name="Thomy J."/>
            <person name="Schvarcz C.R."/>
            <person name="McBeain K.A."/>
            <person name="Edwards K.F."/>
            <person name="Steward G.F."/>
        </authorList>
    </citation>
    <scope>NUCLEOTIDE SEQUENCE</scope>
    <source>
        <strain evidence="1">FloV-SA2</strain>
    </source>
</reference>
<evidence type="ECO:0000313" key="1">
    <source>
        <dbReference type="EMBL" id="XDO02234.1"/>
    </source>
</evidence>
<proteinExistence type="predicted"/>
<organism evidence="1">
    <name type="scientific">Florenciella sp. virus SA2</name>
    <dbReference type="NCBI Taxonomy" id="3240092"/>
    <lineage>
        <taxon>Viruses</taxon>
    </lineage>
</organism>
<protein>
    <submittedName>
        <fullName evidence="1">Uncharacterized protein</fullName>
    </submittedName>
</protein>
<sequence>MNLIDALKLIDNDTNSLSENSLNNNTCLITREPIKNEFVLKCGHKFEYDAILENLKNTQTYYNYHVCPYCRSHFNYFIPFCKTDKNQLFDKHLFKKNEYFKCQHTFKSGINKGEYCNKQAHKFEIGTFCYSHYNKKLCRSKLNENTEPICYCKQTLKNGNNCKYKVFDKESQLCKRHYNLSNKI</sequence>
<dbReference type="InterPro" id="IPR013083">
    <property type="entry name" value="Znf_RING/FYVE/PHD"/>
</dbReference>
<dbReference type="Gene3D" id="3.30.40.10">
    <property type="entry name" value="Zinc/RING finger domain, C3HC4 (zinc finger)"/>
    <property type="match status" value="1"/>
</dbReference>
<dbReference type="SUPFAM" id="SSF57850">
    <property type="entry name" value="RING/U-box"/>
    <property type="match status" value="1"/>
</dbReference>
<name>A0AB39J7E4_9VIRU</name>